<keyword evidence="1" id="KW-0472">Membrane</keyword>
<evidence type="ECO:0000313" key="2">
    <source>
        <dbReference type="EMBL" id="GLW65239.1"/>
    </source>
</evidence>
<accession>A0A9W6UVM9</accession>
<feature type="transmembrane region" description="Helical" evidence="1">
    <location>
        <begin position="6"/>
        <end position="27"/>
    </location>
</feature>
<protein>
    <submittedName>
        <fullName evidence="2">Uncharacterized protein</fullName>
    </submittedName>
</protein>
<keyword evidence="3" id="KW-1185">Reference proteome</keyword>
<proteinExistence type="predicted"/>
<comment type="caution">
    <text evidence="2">The sequence shown here is derived from an EMBL/GenBank/DDBJ whole genome shotgun (WGS) entry which is preliminary data.</text>
</comment>
<dbReference type="Proteomes" id="UP001165124">
    <property type="component" value="Unassembled WGS sequence"/>
</dbReference>
<keyword evidence="1" id="KW-0812">Transmembrane</keyword>
<keyword evidence="1" id="KW-1133">Transmembrane helix</keyword>
<reference evidence="2" key="1">
    <citation type="submission" date="2023-02" db="EMBL/GenBank/DDBJ databases">
        <title>Actinomadura rubrobrunea NBRC 14622.</title>
        <authorList>
            <person name="Ichikawa N."/>
            <person name="Sato H."/>
            <person name="Tonouchi N."/>
        </authorList>
    </citation>
    <scope>NUCLEOTIDE SEQUENCE</scope>
    <source>
        <strain evidence="2">NBRC 14622</strain>
    </source>
</reference>
<dbReference type="RefSeq" id="WP_067906722.1">
    <property type="nucleotide sequence ID" value="NZ_BSRZ01000008.1"/>
</dbReference>
<dbReference type="EMBL" id="BSRZ01000008">
    <property type="protein sequence ID" value="GLW65239.1"/>
    <property type="molecule type" value="Genomic_DNA"/>
</dbReference>
<gene>
    <name evidence="2" type="ORF">Arub01_34830</name>
</gene>
<evidence type="ECO:0000313" key="3">
    <source>
        <dbReference type="Proteomes" id="UP001165124"/>
    </source>
</evidence>
<sequence>MNAGRLLVKGGAAVVGTALLAAAMWLYDRKPKVEETLLDPIRSTGRIGQVVATPRFRVQVHRVEAARSLRASSVAPTAAPVRTDGVYLVVRVRGTSVREPLALRWVRLETPGGYVYRDGPRRTAAQDFPPTFQPMIWDTVVYVFELPPRRLAGARLVLGEGGLLPQLSAAAEIDLGLTRARADELVRRAVDGYDLRAAAR</sequence>
<organism evidence="2 3">
    <name type="scientific">Actinomadura rubrobrunea</name>
    <dbReference type="NCBI Taxonomy" id="115335"/>
    <lineage>
        <taxon>Bacteria</taxon>
        <taxon>Bacillati</taxon>
        <taxon>Actinomycetota</taxon>
        <taxon>Actinomycetes</taxon>
        <taxon>Streptosporangiales</taxon>
        <taxon>Thermomonosporaceae</taxon>
        <taxon>Actinomadura</taxon>
    </lineage>
</organism>
<evidence type="ECO:0000256" key="1">
    <source>
        <dbReference type="SAM" id="Phobius"/>
    </source>
</evidence>
<name>A0A9W6UVM9_9ACTN</name>
<dbReference type="AlphaFoldDB" id="A0A9W6UVM9"/>